<evidence type="ECO:0000313" key="1">
    <source>
        <dbReference type="EMBL" id="KIM50462.1"/>
    </source>
</evidence>
<dbReference type="Proteomes" id="UP000053989">
    <property type="component" value="Unassembled WGS sequence"/>
</dbReference>
<protein>
    <submittedName>
        <fullName evidence="1">Uncharacterized protein</fullName>
    </submittedName>
</protein>
<keyword evidence="2" id="KW-1185">Reference proteome</keyword>
<feature type="non-terminal residue" evidence="1">
    <location>
        <position position="1"/>
    </location>
</feature>
<accession>A0A0C2ZBQ4</accession>
<dbReference type="AlphaFoldDB" id="A0A0C2ZBQ4"/>
<reference evidence="1 2" key="1">
    <citation type="submission" date="2014-04" db="EMBL/GenBank/DDBJ databases">
        <authorList>
            <consortium name="DOE Joint Genome Institute"/>
            <person name="Kuo A."/>
            <person name="Kohler A."/>
            <person name="Nagy L.G."/>
            <person name="Floudas D."/>
            <person name="Copeland A."/>
            <person name="Barry K.W."/>
            <person name="Cichocki N."/>
            <person name="Veneault-Fourrey C."/>
            <person name="LaButti K."/>
            <person name="Lindquist E.A."/>
            <person name="Lipzen A."/>
            <person name="Lundell T."/>
            <person name="Morin E."/>
            <person name="Murat C."/>
            <person name="Sun H."/>
            <person name="Tunlid A."/>
            <person name="Henrissat B."/>
            <person name="Grigoriev I.V."/>
            <person name="Hibbett D.S."/>
            <person name="Martin F."/>
            <person name="Nordberg H.P."/>
            <person name="Cantor M.N."/>
            <person name="Hua S.X."/>
        </authorList>
    </citation>
    <scope>NUCLEOTIDE SEQUENCE [LARGE SCALE GENOMIC DNA]</scope>
    <source>
        <strain evidence="1 2">Foug A</strain>
    </source>
</reference>
<dbReference type="HOGENOM" id="CLU_210666_0_0_1"/>
<dbReference type="STRING" id="1036808.A0A0C2ZBQ4"/>
<dbReference type="EMBL" id="KN822424">
    <property type="protein sequence ID" value="KIM50462.1"/>
    <property type="molecule type" value="Genomic_DNA"/>
</dbReference>
<reference evidence="2" key="2">
    <citation type="submission" date="2015-01" db="EMBL/GenBank/DDBJ databases">
        <title>Evolutionary Origins and Diversification of the Mycorrhizal Mutualists.</title>
        <authorList>
            <consortium name="DOE Joint Genome Institute"/>
            <consortium name="Mycorrhizal Genomics Consortium"/>
            <person name="Kohler A."/>
            <person name="Kuo A."/>
            <person name="Nagy L.G."/>
            <person name="Floudas D."/>
            <person name="Copeland A."/>
            <person name="Barry K.W."/>
            <person name="Cichocki N."/>
            <person name="Veneault-Fourrey C."/>
            <person name="LaButti K."/>
            <person name="Lindquist E.A."/>
            <person name="Lipzen A."/>
            <person name="Lundell T."/>
            <person name="Morin E."/>
            <person name="Murat C."/>
            <person name="Riley R."/>
            <person name="Ohm R."/>
            <person name="Sun H."/>
            <person name="Tunlid A."/>
            <person name="Henrissat B."/>
            <person name="Grigoriev I.V."/>
            <person name="Hibbett D.S."/>
            <person name="Martin F."/>
        </authorList>
    </citation>
    <scope>NUCLEOTIDE SEQUENCE [LARGE SCALE GENOMIC DNA]</scope>
    <source>
        <strain evidence="2">Foug A</strain>
    </source>
</reference>
<name>A0A0C2ZBQ4_9AGAM</name>
<dbReference type="InParanoid" id="A0A0C2ZBQ4"/>
<sequence length="50" mass="5431">EDLLSFHNVENLIAAMTGIEKLQHNMCPNSCAAFTGPYSDKEECPLCGTS</sequence>
<gene>
    <name evidence="1" type="ORF">SCLCIDRAFT_80402</name>
</gene>
<proteinExistence type="predicted"/>
<organism evidence="1 2">
    <name type="scientific">Scleroderma citrinum Foug A</name>
    <dbReference type="NCBI Taxonomy" id="1036808"/>
    <lineage>
        <taxon>Eukaryota</taxon>
        <taxon>Fungi</taxon>
        <taxon>Dikarya</taxon>
        <taxon>Basidiomycota</taxon>
        <taxon>Agaricomycotina</taxon>
        <taxon>Agaricomycetes</taxon>
        <taxon>Agaricomycetidae</taxon>
        <taxon>Boletales</taxon>
        <taxon>Sclerodermatineae</taxon>
        <taxon>Sclerodermataceae</taxon>
        <taxon>Scleroderma</taxon>
    </lineage>
</organism>
<dbReference type="OrthoDB" id="2669721at2759"/>
<feature type="non-terminal residue" evidence="1">
    <location>
        <position position="50"/>
    </location>
</feature>
<evidence type="ECO:0000313" key="2">
    <source>
        <dbReference type="Proteomes" id="UP000053989"/>
    </source>
</evidence>